<gene>
    <name evidence="3" type="ORF">GCM10011585_35960</name>
</gene>
<dbReference type="EMBL" id="BMGT01000004">
    <property type="protein sequence ID" value="GGG88638.1"/>
    <property type="molecule type" value="Genomic_DNA"/>
</dbReference>
<name>A0A917HSF0_9BACT</name>
<dbReference type="Gene3D" id="3.30.70.790">
    <property type="entry name" value="UreE, C-terminal domain"/>
    <property type="match status" value="1"/>
</dbReference>
<dbReference type="InterPro" id="IPR011322">
    <property type="entry name" value="N-reg_PII-like_a/b"/>
</dbReference>
<sequence length="97" mass="10604">MAEKTQDPEEYVTVAEFIEPVFAQMAKGALESAGIECFLEGEHGNSLLNAAFWAQLQVHQKDEEAAREILEFAEDSDDASAAEERASDSTDPQDDPA</sequence>
<accession>A0A917HSF0</accession>
<dbReference type="Proteomes" id="UP000647241">
    <property type="component" value="Unassembled WGS sequence"/>
</dbReference>
<evidence type="ECO:0000256" key="1">
    <source>
        <dbReference type="SAM" id="MobiDB-lite"/>
    </source>
</evidence>
<dbReference type="RefSeq" id="WP_188555613.1">
    <property type="nucleotide sequence ID" value="NZ_BMGT01000004.1"/>
</dbReference>
<evidence type="ECO:0000313" key="4">
    <source>
        <dbReference type="Proteomes" id="UP000647241"/>
    </source>
</evidence>
<dbReference type="AlphaFoldDB" id="A0A917HSF0"/>
<evidence type="ECO:0000259" key="2">
    <source>
        <dbReference type="Pfam" id="PF09413"/>
    </source>
</evidence>
<keyword evidence="4" id="KW-1185">Reference proteome</keyword>
<feature type="region of interest" description="Disordered" evidence="1">
    <location>
        <begin position="73"/>
        <end position="97"/>
    </location>
</feature>
<comment type="caution">
    <text evidence="3">The sequence shown here is derived from an EMBL/GenBank/DDBJ whole genome shotgun (WGS) entry which is preliminary data.</text>
</comment>
<protein>
    <recommendedName>
        <fullName evidence="2">DUF2007 domain-containing protein</fullName>
    </recommendedName>
</protein>
<reference evidence="3" key="1">
    <citation type="journal article" date="2014" name="Int. J. Syst. Evol. Microbiol.">
        <title>Complete genome sequence of Corynebacterium casei LMG S-19264T (=DSM 44701T), isolated from a smear-ripened cheese.</title>
        <authorList>
            <consortium name="US DOE Joint Genome Institute (JGI-PGF)"/>
            <person name="Walter F."/>
            <person name="Albersmeier A."/>
            <person name="Kalinowski J."/>
            <person name="Ruckert C."/>
        </authorList>
    </citation>
    <scope>NUCLEOTIDE SEQUENCE</scope>
    <source>
        <strain evidence="3">CGMCC 1.12997</strain>
    </source>
</reference>
<evidence type="ECO:0000313" key="3">
    <source>
        <dbReference type="EMBL" id="GGG88638.1"/>
    </source>
</evidence>
<dbReference type="Pfam" id="PF09413">
    <property type="entry name" value="DUF2007"/>
    <property type="match status" value="1"/>
</dbReference>
<proteinExistence type="predicted"/>
<dbReference type="SUPFAM" id="SSF54913">
    <property type="entry name" value="GlnB-like"/>
    <property type="match status" value="1"/>
</dbReference>
<reference evidence="3" key="2">
    <citation type="submission" date="2020-09" db="EMBL/GenBank/DDBJ databases">
        <authorList>
            <person name="Sun Q."/>
            <person name="Zhou Y."/>
        </authorList>
    </citation>
    <scope>NUCLEOTIDE SEQUENCE</scope>
    <source>
        <strain evidence="3">CGMCC 1.12997</strain>
    </source>
</reference>
<dbReference type="InterPro" id="IPR018551">
    <property type="entry name" value="DUF2007"/>
</dbReference>
<feature type="domain" description="DUF2007" evidence="2">
    <location>
        <begin position="13"/>
        <end position="72"/>
    </location>
</feature>
<organism evidence="3 4">
    <name type="scientific">Edaphobacter dinghuensis</name>
    <dbReference type="NCBI Taxonomy" id="1560005"/>
    <lineage>
        <taxon>Bacteria</taxon>
        <taxon>Pseudomonadati</taxon>
        <taxon>Acidobacteriota</taxon>
        <taxon>Terriglobia</taxon>
        <taxon>Terriglobales</taxon>
        <taxon>Acidobacteriaceae</taxon>
        <taxon>Edaphobacter</taxon>
    </lineage>
</organism>